<dbReference type="EMBL" id="JAHQIW010001067">
    <property type="protein sequence ID" value="KAJ1351407.1"/>
    <property type="molecule type" value="Genomic_DNA"/>
</dbReference>
<accession>A0AAD5M3D0</accession>
<evidence type="ECO:0000313" key="2">
    <source>
        <dbReference type="Proteomes" id="UP001196413"/>
    </source>
</evidence>
<organism evidence="1 2">
    <name type="scientific">Parelaphostrongylus tenuis</name>
    <name type="common">Meningeal worm</name>
    <dbReference type="NCBI Taxonomy" id="148309"/>
    <lineage>
        <taxon>Eukaryota</taxon>
        <taxon>Metazoa</taxon>
        <taxon>Ecdysozoa</taxon>
        <taxon>Nematoda</taxon>
        <taxon>Chromadorea</taxon>
        <taxon>Rhabditida</taxon>
        <taxon>Rhabditina</taxon>
        <taxon>Rhabditomorpha</taxon>
        <taxon>Strongyloidea</taxon>
        <taxon>Metastrongylidae</taxon>
        <taxon>Parelaphostrongylus</taxon>
    </lineage>
</organism>
<name>A0AAD5M3D0_PARTN</name>
<reference evidence="1" key="1">
    <citation type="submission" date="2021-06" db="EMBL/GenBank/DDBJ databases">
        <title>Parelaphostrongylus tenuis whole genome reference sequence.</title>
        <authorList>
            <person name="Garwood T.J."/>
            <person name="Larsen P.A."/>
            <person name="Fountain-Jones N.M."/>
            <person name="Garbe J.R."/>
            <person name="Macchietto M.G."/>
            <person name="Kania S.A."/>
            <person name="Gerhold R.W."/>
            <person name="Richards J.E."/>
            <person name="Wolf T.M."/>
        </authorList>
    </citation>
    <scope>NUCLEOTIDE SEQUENCE</scope>
    <source>
        <strain evidence="1">MNPRO001-30</strain>
        <tissue evidence="1">Meninges</tissue>
    </source>
</reference>
<gene>
    <name evidence="1" type="ORF">KIN20_007403</name>
</gene>
<evidence type="ECO:0000313" key="1">
    <source>
        <dbReference type="EMBL" id="KAJ1351407.1"/>
    </source>
</evidence>
<proteinExistence type="predicted"/>
<dbReference type="Proteomes" id="UP001196413">
    <property type="component" value="Unassembled WGS sequence"/>
</dbReference>
<comment type="caution">
    <text evidence="1">The sequence shown here is derived from an EMBL/GenBank/DDBJ whole genome shotgun (WGS) entry which is preliminary data.</text>
</comment>
<dbReference type="AlphaFoldDB" id="A0AAD5M3D0"/>
<keyword evidence="2" id="KW-1185">Reference proteome</keyword>
<sequence length="113" mass="12462">MFEHLPVSLLNESEEMTSEKASQNVDGGCKRRASESNHFGLDIDEAPITNVVMANWSTAMLKNILNRALRMLALGPFGSHFFSASATVRGNLIRRECTLSPMKKWPNLIAGAN</sequence>
<protein>
    <submittedName>
        <fullName evidence="1">Uncharacterized protein</fullName>
    </submittedName>
</protein>